<evidence type="ECO:0000313" key="2">
    <source>
        <dbReference type="EMBL" id="KHJ81197.1"/>
    </source>
</evidence>
<dbReference type="InterPro" id="IPR036397">
    <property type="entry name" value="RNaseH_sf"/>
</dbReference>
<sequence>MQQDVNDYVTSCQICQLRKDPSTYRVAEPFNRFEIPTRPWQRLHSDIIGPLPITLQGNKFIIVFVDAFSKYIIAEPIPDQKANTTADVFVNRCIARFGVPEILVTDQGTNFMSDTFKRTFETLNITHKTSTPYHHGSNG</sequence>
<dbReference type="PROSITE" id="PS50994">
    <property type="entry name" value="INTEGRASE"/>
    <property type="match status" value="1"/>
</dbReference>
<dbReference type="GO" id="GO:0015074">
    <property type="term" value="P:DNA integration"/>
    <property type="evidence" value="ECO:0007669"/>
    <property type="project" value="InterPro"/>
</dbReference>
<dbReference type="SUPFAM" id="SSF53098">
    <property type="entry name" value="Ribonuclease H-like"/>
    <property type="match status" value="1"/>
</dbReference>
<dbReference type="GO" id="GO:0003676">
    <property type="term" value="F:nucleic acid binding"/>
    <property type="evidence" value="ECO:0007669"/>
    <property type="project" value="InterPro"/>
</dbReference>
<dbReference type="Pfam" id="PF00665">
    <property type="entry name" value="rve"/>
    <property type="match status" value="1"/>
</dbReference>
<protein>
    <submittedName>
        <fullName evidence="2">Integrase core domain protein</fullName>
    </submittedName>
</protein>
<dbReference type="Proteomes" id="UP000053660">
    <property type="component" value="Unassembled WGS sequence"/>
</dbReference>
<reference evidence="2 3" key="1">
    <citation type="submission" date="2014-03" db="EMBL/GenBank/DDBJ databases">
        <title>Draft genome of the hookworm Oesophagostomum dentatum.</title>
        <authorList>
            <person name="Mitreva M."/>
        </authorList>
    </citation>
    <scope>NUCLEOTIDE SEQUENCE [LARGE SCALE GENOMIC DNA]</scope>
    <source>
        <strain evidence="2 3">OD-Hann</strain>
    </source>
</reference>
<dbReference type="InterPro" id="IPR001584">
    <property type="entry name" value="Integrase_cat-core"/>
</dbReference>
<feature type="domain" description="Integrase catalytic" evidence="1">
    <location>
        <begin position="35"/>
        <end position="139"/>
    </location>
</feature>
<accession>A0A0B1SCF4</accession>
<gene>
    <name evidence="2" type="ORF">OESDEN_19117</name>
</gene>
<keyword evidence="3" id="KW-1185">Reference proteome</keyword>
<dbReference type="AlphaFoldDB" id="A0A0B1SCF4"/>
<dbReference type="Gene3D" id="3.30.420.10">
    <property type="entry name" value="Ribonuclease H-like superfamily/Ribonuclease H"/>
    <property type="match status" value="1"/>
</dbReference>
<proteinExistence type="predicted"/>
<organism evidence="2 3">
    <name type="scientific">Oesophagostomum dentatum</name>
    <name type="common">Nodular worm</name>
    <dbReference type="NCBI Taxonomy" id="61180"/>
    <lineage>
        <taxon>Eukaryota</taxon>
        <taxon>Metazoa</taxon>
        <taxon>Ecdysozoa</taxon>
        <taxon>Nematoda</taxon>
        <taxon>Chromadorea</taxon>
        <taxon>Rhabditida</taxon>
        <taxon>Rhabditina</taxon>
        <taxon>Rhabditomorpha</taxon>
        <taxon>Strongyloidea</taxon>
        <taxon>Strongylidae</taxon>
        <taxon>Oesophagostomum</taxon>
    </lineage>
</organism>
<evidence type="ECO:0000259" key="1">
    <source>
        <dbReference type="PROSITE" id="PS50994"/>
    </source>
</evidence>
<dbReference type="InterPro" id="IPR012337">
    <property type="entry name" value="RNaseH-like_sf"/>
</dbReference>
<dbReference type="EMBL" id="KN592782">
    <property type="protein sequence ID" value="KHJ81197.1"/>
    <property type="molecule type" value="Genomic_DNA"/>
</dbReference>
<name>A0A0B1SCF4_OESDE</name>
<evidence type="ECO:0000313" key="3">
    <source>
        <dbReference type="Proteomes" id="UP000053660"/>
    </source>
</evidence>
<dbReference type="PANTHER" id="PTHR37984">
    <property type="entry name" value="PROTEIN CBG26694"/>
    <property type="match status" value="1"/>
</dbReference>
<dbReference type="InterPro" id="IPR050951">
    <property type="entry name" value="Retrovirus_Pol_polyprotein"/>
</dbReference>
<dbReference type="PANTHER" id="PTHR37984:SF5">
    <property type="entry name" value="PROTEIN NYNRIN-LIKE"/>
    <property type="match status" value="1"/>
</dbReference>
<dbReference type="OrthoDB" id="5832112at2759"/>